<reference evidence="1" key="1">
    <citation type="submission" date="2024-07" db="EMBL/GenBank/DDBJ databases">
        <authorList>
            <person name="Kim Y.J."/>
            <person name="Jeong J.Y."/>
        </authorList>
    </citation>
    <scope>NUCLEOTIDE SEQUENCE</scope>
    <source>
        <strain evidence="1">GIHE-MW2</strain>
    </source>
</reference>
<sequence>MPAEQYPFAQELITDVSGQIRKVILDFNDYKRLLEVIEDEGLYRAMMEVKNETSLDLESALAELEKE</sequence>
<dbReference type="RefSeq" id="WP_054466892.1">
    <property type="nucleotide sequence ID" value="NZ_CP159837.1"/>
</dbReference>
<dbReference type="InterPro" id="IPR049537">
    <property type="entry name" value="RelB-like"/>
</dbReference>
<organism evidence="1">
    <name type="scientific">Planktothricoides raciborskii GIHE-MW2</name>
    <dbReference type="NCBI Taxonomy" id="2792601"/>
    <lineage>
        <taxon>Bacteria</taxon>
        <taxon>Bacillati</taxon>
        <taxon>Cyanobacteriota</taxon>
        <taxon>Cyanophyceae</taxon>
        <taxon>Oscillatoriophycideae</taxon>
        <taxon>Oscillatoriales</taxon>
        <taxon>Oscillatoriaceae</taxon>
        <taxon>Planktothricoides</taxon>
    </lineage>
</organism>
<accession>A0AAU8J893</accession>
<name>A0AAU8J893_9CYAN</name>
<dbReference type="EMBL" id="CP159837">
    <property type="protein sequence ID" value="XCM34761.1"/>
    <property type="molecule type" value="Genomic_DNA"/>
</dbReference>
<dbReference type="AlphaFoldDB" id="A0AAU8J893"/>
<dbReference type="Gene3D" id="6.10.250.2100">
    <property type="match status" value="1"/>
</dbReference>
<gene>
    <name evidence="1" type="ORF">ABWT76_003393</name>
</gene>
<proteinExistence type="predicted"/>
<protein>
    <submittedName>
        <fullName evidence="1">Uncharacterized protein</fullName>
    </submittedName>
</protein>
<dbReference type="Pfam" id="PF18506">
    <property type="entry name" value="RelB-like"/>
    <property type="match status" value="1"/>
</dbReference>
<evidence type="ECO:0000313" key="1">
    <source>
        <dbReference type="EMBL" id="XCM34761.1"/>
    </source>
</evidence>